<dbReference type="InterPro" id="IPR027417">
    <property type="entry name" value="P-loop_NTPase"/>
</dbReference>
<dbReference type="Gene3D" id="1.20.58.420">
    <property type="entry name" value="AHSP"/>
    <property type="match status" value="1"/>
</dbReference>
<comment type="catalytic activity">
    <reaction evidence="10">
        <text>GTP + H2O = GDP + phosphate + H(+)</text>
        <dbReference type="Rhea" id="RHEA:19669"/>
        <dbReference type="ChEBI" id="CHEBI:15377"/>
        <dbReference type="ChEBI" id="CHEBI:15378"/>
        <dbReference type="ChEBI" id="CHEBI:37565"/>
        <dbReference type="ChEBI" id="CHEBI:43474"/>
        <dbReference type="ChEBI" id="CHEBI:58189"/>
    </reaction>
    <physiologicalReaction direction="left-to-right" evidence="10">
        <dbReference type="Rhea" id="RHEA:19670"/>
    </physiologicalReaction>
</comment>
<evidence type="ECO:0000256" key="3">
    <source>
        <dbReference type="ARBA" id="ARBA00022741"/>
    </source>
</evidence>
<evidence type="ECO:0000256" key="10">
    <source>
        <dbReference type="ARBA" id="ARBA00049117"/>
    </source>
</evidence>
<evidence type="ECO:0000259" key="13">
    <source>
        <dbReference type="PROSITE" id="PS51715"/>
    </source>
</evidence>
<keyword evidence="15" id="KW-1185">Reference proteome</keyword>
<dbReference type="FunFam" id="3.40.50.300:FF:000314">
    <property type="entry name" value="Atlastin-2 isoform 2"/>
    <property type="match status" value="1"/>
</dbReference>
<evidence type="ECO:0000313" key="15">
    <source>
        <dbReference type="Proteomes" id="UP000265100"/>
    </source>
</evidence>
<keyword evidence="4" id="KW-0378">Hydrolase</keyword>
<evidence type="ECO:0000256" key="6">
    <source>
        <dbReference type="ARBA" id="ARBA00022842"/>
    </source>
</evidence>
<dbReference type="CDD" id="cd01851">
    <property type="entry name" value="GBP"/>
    <property type="match status" value="1"/>
</dbReference>
<evidence type="ECO:0000256" key="8">
    <source>
        <dbReference type="ARBA" id="ARBA00023134"/>
    </source>
</evidence>
<dbReference type="FunFam" id="1.20.58.420:FF:000001">
    <property type="entry name" value="Atlastin-1 isoform 1"/>
    <property type="match status" value="1"/>
</dbReference>
<feature type="transmembrane region" description="Helical" evidence="12">
    <location>
        <begin position="475"/>
        <end position="496"/>
    </location>
</feature>
<feature type="domain" description="GB1/RHD3-type G" evidence="13">
    <location>
        <begin position="66"/>
        <end position="311"/>
    </location>
</feature>
<evidence type="ECO:0000256" key="1">
    <source>
        <dbReference type="ARBA" id="ARBA00004477"/>
    </source>
</evidence>
<dbReference type="SUPFAM" id="SSF52540">
    <property type="entry name" value="P-loop containing nucleoside triphosphate hydrolases"/>
    <property type="match status" value="1"/>
</dbReference>
<dbReference type="AlphaFoldDB" id="A0AAX7T9R0"/>
<dbReference type="GO" id="GO:0098826">
    <property type="term" value="C:endoplasmic reticulum tubular network membrane"/>
    <property type="evidence" value="ECO:0007669"/>
    <property type="project" value="UniProtKB-ARBA"/>
</dbReference>
<reference evidence="14" key="2">
    <citation type="submission" date="2025-08" db="UniProtKB">
        <authorList>
            <consortium name="Ensembl"/>
        </authorList>
    </citation>
    <scope>IDENTIFICATION</scope>
</reference>
<reference evidence="14" key="1">
    <citation type="submission" date="2018-05" db="EMBL/GenBank/DDBJ databases">
        <authorList>
            <person name="Datahose"/>
        </authorList>
    </citation>
    <scope>NUCLEOTIDE SEQUENCE</scope>
</reference>
<keyword evidence="7 12" id="KW-1133">Transmembrane helix</keyword>
<comment type="similarity">
    <text evidence="11">Belongs to the TRAFAC class dynamin-like GTPase superfamily. GB1/RHD3 GTPase family.</text>
</comment>
<comment type="subcellular location">
    <subcellularLocation>
        <location evidence="1">Endoplasmic reticulum membrane</location>
        <topology evidence="1">Multi-pass membrane protein</topology>
    </subcellularLocation>
</comment>
<dbReference type="Proteomes" id="UP000265100">
    <property type="component" value="Chromosome 2"/>
</dbReference>
<dbReference type="Gene3D" id="3.40.50.300">
    <property type="entry name" value="P-loop containing nucleotide triphosphate hydrolases"/>
    <property type="match status" value="1"/>
</dbReference>
<evidence type="ECO:0000256" key="9">
    <source>
        <dbReference type="ARBA" id="ARBA00023136"/>
    </source>
</evidence>
<dbReference type="Ensembl" id="ENSACLT00000090040.1">
    <property type="protein sequence ID" value="ENSACLP00000053643.1"/>
    <property type="gene ID" value="ENSACLG00000018407.2"/>
</dbReference>
<dbReference type="InterPro" id="IPR015894">
    <property type="entry name" value="Guanylate-bd_N"/>
</dbReference>
<keyword evidence="2 12" id="KW-0812">Transmembrane</keyword>
<dbReference type="GO" id="GO:0005525">
    <property type="term" value="F:GTP binding"/>
    <property type="evidence" value="ECO:0007669"/>
    <property type="project" value="UniProtKB-KW"/>
</dbReference>
<dbReference type="Pfam" id="PF02263">
    <property type="entry name" value="GBP"/>
    <property type="match status" value="1"/>
</dbReference>
<dbReference type="GeneTree" id="ENSGT00940000158566"/>
<organism evidence="14 15">
    <name type="scientific">Astatotilapia calliptera</name>
    <name type="common">Eastern happy</name>
    <name type="synonym">Chromis callipterus</name>
    <dbReference type="NCBI Taxonomy" id="8154"/>
    <lineage>
        <taxon>Eukaryota</taxon>
        <taxon>Metazoa</taxon>
        <taxon>Chordata</taxon>
        <taxon>Craniata</taxon>
        <taxon>Vertebrata</taxon>
        <taxon>Euteleostomi</taxon>
        <taxon>Actinopterygii</taxon>
        <taxon>Neopterygii</taxon>
        <taxon>Teleostei</taxon>
        <taxon>Neoteleostei</taxon>
        <taxon>Acanthomorphata</taxon>
        <taxon>Ovalentaria</taxon>
        <taxon>Cichlomorphae</taxon>
        <taxon>Cichliformes</taxon>
        <taxon>Cichlidae</taxon>
        <taxon>African cichlids</taxon>
        <taxon>Pseudocrenilabrinae</taxon>
        <taxon>Haplochromini</taxon>
        <taxon>Astatotilapia</taxon>
    </lineage>
</organism>
<evidence type="ECO:0000256" key="4">
    <source>
        <dbReference type="ARBA" id="ARBA00022801"/>
    </source>
</evidence>
<dbReference type="InterPro" id="IPR030386">
    <property type="entry name" value="G_GB1_RHD3_dom"/>
</dbReference>
<proteinExistence type="inferred from homology"/>
<evidence type="ECO:0000313" key="14">
    <source>
        <dbReference type="Ensembl" id="ENSACLP00000053643.1"/>
    </source>
</evidence>
<keyword evidence="6" id="KW-0460">Magnesium</keyword>
<keyword evidence="3" id="KW-0547">Nucleotide-binding</keyword>
<keyword evidence="8" id="KW-0342">GTP-binding</keyword>
<evidence type="ECO:0000256" key="7">
    <source>
        <dbReference type="ARBA" id="ARBA00022989"/>
    </source>
</evidence>
<dbReference type="GO" id="GO:1990809">
    <property type="term" value="P:endoplasmic reticulum tubular network membrane organization"/>
    <property type="evidence" value="ECO:0007669"/>
    <property type="project" value="UniProtKB-ARBA"/>
</dbReference>
<evidence type="ECO:0000256" key="5">
    <source>
        <dbReference type="ARBA" id="ARBA00022824"/>
    </source>
</evidence>
<evidence type="ECO:0000256" key="11">
    <source>
        <dbReference type="PROSITE-ProRule" id="PRU01052"/>
    </source>
</evidence>
<dbReference type="GO" id="GO:0003924">
    <property type="term" value="F:GTPase activity"/>
    <property type="evidence" value="ECO:0007669"/>
    <property type="project" value="InterPro"/>
</dbReference>
<accession>A0AAX7T9R0</accession>
<dbReference type="InterPro" id="IPR036543">
    <property type="entry name" value="Guanylate-bd_C_sf"/>
</dbReference>
<dbReference type="InterPro" id="IPR003191">
    <property type="entry name" value="Guanylate-bd/ATL_C"/>
</dbReference>
<dbReference type="Pfam" id="PF02841">
    <property type="entry name" value="GBP_C"/>
    <property type="match status" value="1"/>
</dbReference>
<sequence length="580" mass="65997">PNFAAEIETRHQPRPCFLFICRTRTSRIMGSEPGPVQIVNVCKDDHSFTLEINALSQILLNPKVRDKRVVVVSVAGAFRKGKSFVLDFMLRYMHRQDEEKWMGNDDEPLTGFSWRGGSEPETSGIQLWSEVFLVQKSDGEEVAVVLMDTQGAFDDQSTVKDCATIFALSTMTSSIQLYNLSQNIQEDDLQQLQLFTEYGRLAMDEIFQKPFQSLMFLIRDWSFPYEYSYGFKGGNQFLDKRLQVKEAQHEELQTVREHIRSCFTSISCFLLPHPGLKVATSPAFKGQLCDVGPEFRDQLKILIPKLLHPDRLVEKEINGNKVTCSGLLEFFKVYIKIYQGEDLPQPKTMLMATAEANNLAAVASAKDQYYRNMEKVCGGDLPYVSPDSLEEKHQFFFREALHVFASTKKMGGQEFCNRYQVKLEKELLEMWESYLKHNESKNLFSAFRTPAVLFVLVCLLYVLSGLLLFIGLSTFAMFCDCTLGAVMVAMLTWAFIRYSGRYRNVGGAIDQAAGVVLEQVRIKGERHLCLKAFIAGFCFSVMHQLQPLEGVLVVESNKTTRIKNKKSGSLNKNGLYNTFE</sequence>
<protein>
    <recommendedName>
        <fullName evidence="13">GB1/RHD3-type G domain-containing protein</fullName>
    </recommendedName>
</protein>
<keyword evidence="5" id="KW-0256">Endoplasmic reticulum</keyword>
<keyword evidence="9 12" id="KW-0472">Membrane</keyword>
<evidence type="ECO:0000256" key="12">
    <source>
        <dbReference type="SAM" id="Phobius"/>
    </source>
</evidence>
<dbReference type="SUPFAM" id="SSF48340">
    <property type="entry name" value="Interferon-induced guanylate-binding protein 1 (GBP1), C-terminal domain"/>
    <property type="match status" value="1"/>
</dbReference>
<dbReference type="PANTHER" id="PTHR10751">
    <property type="entry name" value="GUANYLATE BINDING PROTEIN"/>
    <property type="match status" value="1"/>
</dbReference>
<dbReference type="PROSITE" id="PS51715">
    <property type="entry name" value="G_GB1_RHD3"/>
    <property type="match status" value="1"/>
</dbReference>
<reference evidence="14" key="3">
    <citation type="submission" date="2025-09" db="UniProtKB">
        <authorList>
            <consortium name="Ensembl"/>
        </authorList>
    </citation>
    <scope>IDENTIFICATION</scope>
</reference>
<name>A0AAX7T9R0_ASTCA</name>
<evidence type="ECO:0000256" key="2">
    <source>
        <dbReference type="ARBA" id="ARBA00022692"/>
    </source>
</evidence>
<gene>
    <name evidence="14" type="primary">ATL3</name>
</gene>
<feature type="transmembrane region" description="Helical" evidence="12">
    <location>
        <begin position="451"/>
        <end position="469"/>
    </location>
</feature>